<feature type="domain" description="N-acetyltransferase" evidence="1">
    <location>
        <begin position="13"/>
        <end position="169"/>
    </location>
</feature>
<sequence length="174" mass="19622">MAFDIPTLRTERLDLVPPSAACADLYRTFYTDADASASYGGPLSVVGSWTRLASDLGSWHLQGFGVWVMRDRERDELVGVCGFWQAPGWRRELTWWLLPRHRSRGFAQEASEAAVAHAYDVFGWTTVETYMVDTNDTARALVRRLNGESVERFVAPDGNERELFRIPRPGKPAA</sequence>
<evidence type="ECO:0000259" key="1">
    <source>
        <dbReference type="PROSITE" id="PS51186"/>
    </source>
</evidence>
<dbReference type="AlphaFoldDB" id="A0A9X1YI72"/>
<dbReference type="PANTHER" id="PTHR43792:SF1">
    <property type="entry name" value="N-ACETYLTRANSFERASE DOMAIN-CONTAINING PROTEIN"/>
    <property type="match status" value="1"/>
</dbReference>
<dbReference type="GO" id="GO:0016747">
    <property type="term" value="F:acyltransferase activity, transferring groups other than amino-acyl groups"/>
    <property type="evidence" value="ECO:0007669"/>
    <property type="project" value="InterPro"/>
</dbReference>
<evidence type="ECO:0000313" key="3">
    <source>
        <dbReference type="Proteomes" id="UP001139353"/>
    </source>
</evidence>
<protein>
    <submittedName>
        <fullName evidence="2">GNAT family N-acetyltransferase</fullName>
    </submittedName>
</protein>
<dbReference type="Gene3D" id="3.40.630.30">
    <property type="match status" value="1"/>
</dbReference>
<reference evidence="2" key="1">
    <citation type="submission" date="2021-11" db="EMBL/GenBank/DDBJ databases">
        <title>BS-T2-15 a new species belonging to the Comamonadaceae family isolated from the soil of a French oak forest.</title>
        <authorList>
            <person name="Mieszkin S."/>
            <person name="Alain K."/>
        </authorList>
    </citation>
    <scope>NUCLEOTIDE SEQUENCE</scope>
    <source>
        <strain evidence="2">BS-T2-15</strain>
    </source>
</reference>
<dbReference type="InterPro" id="IPR051531">
    <property type="entry name" value="N-acetyltransferase"/>
</dbReference>
<keyword evidence="3" id="KW-1185">Reference proteome</keyword>
<dbReference type="Proteomes" id="UP001139353">
    <property type="component" value="Unassembled WGS sequence"/>
</dbReference>
<evidence type="ECO:0000313" key="2">
    <source>
        <dbReference type="EMBL" id="MCK9686804.1"/>
    </source>
</evidence>
<name>A0A9X1YI72_9BURK</name>
<proteinExistence type="predicted"/>
<dbReference type="InterPro" id="IPR016181">
    <property type="entry name" value="Acyl_CoA_acyltransferase"/>
</dbReference>
<gene>
    <name evidence="2" type="ORF">LPC04_13920</name>
</gene>
<comment type="caution">
    <text evidence="2">The sequence shown here is derived from an EMBL/GenBank/DDBJ whole genome shotgun (WGS) entry which is preliminary data.</text>
</comment>
<dbReference type="PANTHER" id="PTHR43792">
    <property type="entry name" value="GNAT FAMILY, PUTATIVE (AFU_ORTHOLOGUE AFUA_3G00765)-RELATED-RELATED"/>
    <property type="match status" value="1"/>
</dbReference>
<dbReference type="SUPFAM" id="SSF55729">
    <property type="entry name" value="Acyl-CoA N-acyltransferases (Nat)"/>
    <property type="match status" value="1"/>
</dbReference>
<dbReference type="PROSITE" id="PS51186">
    <property type="entry name" value="GNAT"/>
    <property type="match status" value="1"/>
</dbReference>
<accession>A0A9X1YI72</accession>
<dbReference type="Pfam" id="PF13302">
    <property type="entry name" value="Acetyltransf_3"/>
    <property type="match status" value="1"/>
</dbReference>
<dbReference type="InterPro" id="IPR000182">
    <property type="entry name" value="GNAT_dom"/>
</dbReference>
<dbReference type="EMBL" id="JAJLJH010000003">
    <property type="protein sequence ID" value="MCK9686804.1"/>
    <property type="molecule type" value="Genomic_DNA"/>
</dbReference>
<dbReference type="RefSeq" id="WP_275682845.1">
    <property type="nucleotide sequence ID" value="NZ_JAJLJH010000003.1"/>
</dbReference>
<organism evidence="2 3">
    <name type="scientific">Scleromatobacter humisilvae</name>
    <dbReference type="NCBI Taxonomy" id="2897159"/>
    <lineage>
        <taxon>Bacteria</taxon>
        <taxon>Pseudomonadati</taxon>
        <taxon>Pseudomonadota</taxon>
        <taxon>Betaproteobacteria</taxon>
        <taxon>Burkholderiales</taxon>
        <taxon>Sphaerotilaceae</taxon>
        <taxon>Scleromatobacter</taxon>
    </lineage>
</organism>